<dbReference type="PANTHER" id="PTHR30213">
    <property type="entry name" value="INNER MEMBRANE PROTEIN YHJD"/>
    <property type="match status" value="1"/>
</dbReference>
<dbReference type="EMBL" id="JBHTIW010000005">
    <property type="protein sequence ID" value="MFD0920040.1"/>
    <property type="molecule type" value="Genomic_DNA"/>
</dbReference>
<name>A0ABW3FS11_9PSEU</name>
<feature type="transmembrane region" description="Helical" evidence="6">
    <location>
        <begin position="36"/>
        <end position="59"/>
    </location>
</feature>
<dbReference type="PANTHER" id="PTHR30213:SF1">
    <property type="entry name" value="INNER MEMBRANE PROTEIN YHJD"/>
    <property type="match status" value="1"/>
</dbReference>
<comment type="subcellular location">
    <subcellularLocation>
        <location evidence="1">Cell membrane</location>
        <topology evidence="1">Multi-pass membrane protein</topology>
    </subcellularLocation>
</comment>
<feature type="transmembrane region" description="Helical" evidence="6">
    <location>
        <begin position="245"/>
        <end position="266"/>
    </location>
</feature>
<feature type="transmembrane region" description="Helical" evidence="6">
    <location>
        <begin position="206"/>
        <end position="225"/>
    </location>
</feature>
<dbReference type="Pfam" id="PF03631">
    <property type="entry name" value="Virul_fac_BrkB"/>
    <property type="match status" value="1"/>
</dbReference>
<feature type="transmembrane region" description="Helical" evidence="6">
    <location>
        <begin position="137"/>
        <end position="157"/>
    </location>
</feature>
<keyword evidence="5 6" id="KW-0472">Membrane</keyword>
<reference evidence="8" key="1">
    <citation type="journal article" date="2019" name="Int. J. Syst. Evol. Microbiol.">
        <title>The Global Catalogue of Microorganisms (GCM) 10K type strain sequencing project: providing services to taxonomists for standard genome sequencing and annotation.</title>
        <authorList>
            <consortium name="The Broad Institute Genomics Platform"/>
            <consortium name="The Broad Institute Genome Sequencing Center for Infectious Disease"/>
            <person name="Wu L."/>
            <person name="Ma J."/>
        </authorList>
    </citation>
    <scope>NUCLEOTIDE SEQUENCE [LARGE SCALE GENOMIC DNA]</scope>
    <source>
        <strain evidence="8">CCUG 56401</strain>
    </source>
</reference>
<dbReference type="RefSeq" id="WP_345600574.1">
    <property type="nucleotide sequence ID" value="NZ_BAABLT010000008.1"/>
</dbReference>
<dbReference type="PIRSF" id="PIRSF035875">
    <property type="entry name" value="RNase_BN"/>
    <property type="match status" value="1"/>
</dbReference>
<evidence type="ECO:0000256" key="3">
    <source>
        <dbReference type="ARBA" id="ARBA00022692"/>
    </source>
</evidence>
<evidence type="ECO:0000256" key="1">
    <source>
        <dbReference type="ARBA" id="ARBA00004651"/>
    </source>
</evidence>
<protein>
    <submittedName>
        <fullName evidence="7">YihY/virulence factor BrkB family protein</fullName>
    </submittedName>
</protein>
<accession>A0ABW3FS11</accession>
<dbReference type="Proteomes" id="UP001597018">
    <property type="component" value="Unassembled WGS sequence"/>
</dbReference>
<evidence type="ECO:0000256" key="6">
    <source>
        <dbReference type="SAM" id="Phobius"/>
    </source>
</evidence>
<keyword evidence="4 6" id="KW-1133">Transmembrane helix</keyword>
<dbReference type="NCBIfam" id="TIGR00765">
    <property type="entry name" value="yihY_not_rbn"/>
    <property type="match status" value="1"/>
</dbReference>
<evidence type="ECO:0000313" key="7">
    <source>
        <dbReference type="EMBL" id="MFD0920040.1"/>
    </source>
</evidence>
<evidence type="ECO:0000313" key="8">
    <source>
        <dbReference type="Proteomes" id="UP001597018"/>
    </source>
</evidence>
<sequence>MQRVDSFQQRHRALGVAVAVFAKFVEDKSTNLASMIAFWAFFSLFPLLLVLVTLLGFLLPVGLKDQVLGTVATMFPMLDPATVRGLDGSWWALVVGLLTALWSGLRVVRTAQVALNSVWGLPYDRHPTIVQQTARGLVLLATVGVGLVVSTLINGYVSAGVAWTDLGWPGRVIGYLIAIVLDLVLFAAVFRLLTHRQVTTRDVLPGAVLCGVLFFVLQTASSLIISRYLHTARSTYGPFATVITMLWWFYLQSVITLLGAQLNVVLKENLHPRALRGAPRTDGR</sequence>
<evidence type="ECO:0000256" key="5">
    <source>
        <dbReference type="ARBA" id="ARBA00023136"/>
    </source>
</evidence>
<keyword evidence="8" id="KW-1185">Reference proteome</keyword>
<keyword evidence="2" id="KW-1003">Cell membrane</keyword>
<keyword evidence="3 6" id="KW-0812">Transmembrane</keyword>
<comment type="caution">
    <text evidence="7">The sequence shown here is derived from an EMBL/GenBank/DDBJ whole genome shotgun (WGS) entry which is preliminary data.</text>
</comment>
<organism evidence="7 8">
    <name type="scientific">Saccharopolyspora rosea</name>
    <dbReference type="NCBI Taxonomy" id="524884"/>
    <lineage>
        <taxon>Bacteria</taxon>
        <taxon>Bacillati</taxon>
        <taxon>Actinomycetota</taxon>
        <taxon>Actinomycetes</taxon>
        <taxon>Pseudonocardiales</taxon>
        <taxon>Pseudonocardiaceae</taxon>
        <taxon>Saccharopolyspora</taxon>
    </lineage>
</organism>
<evidence type="ECO:0000256" key="2">
    <source>
        <dbReference type="ARBA" id="ARBA00022475"/>
    </source>
</evidence>
<feature type="transmembrane region" description="Helical" evidence="6">
    <location>
        <begin position="88"/>
        <end position="108"/>
    </location>
</feature>
<dbReference type="InterPro" id="IPR017039">
    <property type="entry name" value="Virul_fac_BrkB"/>
</dbReference>
<evidence type="ECO:0000256" key="4">
    <source>
        <dbReference type="ARBA" id="ARBA00022989"/>
    </source>
</evidence>
<proteinExistence type="predicted"/>
<gene>
    <name evidence="7" type="ORF">ACFQ16_09830</name>
</gene>
<feature type="transmembrane region" description="Helical" evidence="6">
    <location>
        <begin position="172"/>
        <end position="194"/>
    </location>
</feature>